<dbReference type="GO" id="GO:0005507">
    <property type="term" value="F:copper ion binding"/>
    <property type="evidence" value="ECO:0007669"/>
    <property type="project" value="InterPro"/>
</dbReference>
<evidence type="ECO:0000256" key="18">
    <source>
        <dbReference type="ARBA" id="ARBA00038869"/>
    </source>
</evidence>
<comment type="caution">
    <text evidence="24">The sequence shown here is derived from an EMBL/GenBank/DDBJ whole genome shotgun (WGS) entry which is preliminary data.</text>
</comment>
<evidence type="ECO:0000256" key="3">
    <source>
        <dbReference type="ARBA" id="ARBA00004239"/>
    </source>
</evidence>
<dbReference type="InterPro" id="IPR001190">
    <property type="entry name" value="SRCR"/>
</dbReference>
<keyword evidence="17" id="KW-0325">Glycoprotein</keyword>
<evidence type="ECO:0000313" key="24">
    <source>
        <dbReference type="EMBL" id="TRY76613.1"/>
    </source>
</evidence>
<dbReference type="Proteomes" id="UP000318571">
    <property type="component" value="Chromosome 5"/>
</dbReference>
<evidence type="ECO:0000256" key="1">
    <source>
        <dbReference type="ARBA" id="ARBA00001935"/>
    </source>
</evidence>
<dbReference type="Pfam" id="PF01186">
    <property type="entry name" value="Lysyl_oxidase"/>
    <property type="match status" value="1"/>
</dbReference>
<dbReference type="PROSITE" id="PS00926">
    <property type="entry name" value="LYSYL_OXIDASE"/>
    <property type="match status" value="1"/>
</dbReference>
<dbReference type="STRING" id="6832.A0A553PG19"/>
<dbReference type="PROSITE" id="PS50287">
    <property type="entry name" value="SRCR_2"/>
    <property type="match status" value="2"/>
</dbReference>
<dbReference type="PROSITE" id="PS00420">
    <property type="entry name" value="SRCR_1"/>
    <property type="match status" value="1"/>
</dbReference>
<keyword evidence="8" id="KW-0479">Metal-binding</keyword>
<dbReference type="InterPro" id="IPR036772">
    <property type="entry name" value="SRCR-like_dom_sf"/>
</dbReference>
<dbReference type="Gene3D" id="3.10.250.10">
    <property type="entry name" value="SRCR-like domain"/>
    <property type="match status" value="2"/>
</dbReference>
<keyword evidence="11" id="KW-0801">TPQ</keyword>
<evidence type="ECO:0000256" key="7">
    <source>
        <dbReference type="ARBA" id="ARBA00022692"/>
    </source>
</evidence>
<evidence type="ECO:0000256" key="11">
    <source>
        <dbReference type="ARBA" id="ARBA00022772"/>
    </source>
</evidence>
<sequence length="500" mass="56412">MLANNMQFLVGFLALCIFLDAIVVICANPEDDMRTNRRASRRQRRRRQRILQLMQADSPSLMFYNRFIPSTTPSTTQPTPTQGLELPEIRWTIQTGLNLTMMQFENMIVEQIGTTFNVTQNENNHETLEESKSEIDMLIDVLETLENEVEPEELSSSTGQSPKEGELRLVNGRTTHEGNIQIFHMGEWGSICDDEWDAVEAKIACKELGFPGAIGPTHSSQFGYSLKRIWMDNMYCYGTETSITDCRRGVRCKEPLPPTTVPPPTTTPKPKTPIAGAHKDIEVRIRGGRVPEEGRVEVLIEGQNQWRTVCGDGWGIPEAMVVCRELGLKYASSAPQTFHFSPALEIRNGTSSVPQPVLTGVSCKGNEESLYECQHDLDNFCPGTGKLDVASVVCVENQSDLEPDIYELMSSAHLEDKQLFFLQCAMEENCLASEAYRLQKHHSDYALQTRRLLRFTTSIANVGTADFRPFIPKSQWDWHACHQHYHSMEVSENLHSHIGA</sequence>
<comment type="subcellular location">
    <subcellularLocation>
        <location evidence="2">Membrane</location>
        <topology evidence="2">Single-pass membrane protein</topology>
    </subcellularLocation>
    <subcellularLocation>
        <location evidence="3">Secreted</location>
        <location evidence="3">Extracellular space</location>
    </subcellularLocation>
</comment>
<dbReference type="GO" id="GO:0005615">
    <property type="term" value="C:extracellular space"/>
    <property type="evidence" value="ECO:0007669"/>
    <property type="project" value="TreeGrafter"/>
</dbReference>
<evidence type="ECO:0000256" key="21">
    <source>
        <dbReference type="SAM" id="MobiDB-lite"/>
    </source>
</evidence>
<evidence type="ECO:0000256" key="9">
    <source>
        <dbReference type="ARBA" id="ARBA00022729"/>
    </source>
</evidence>
<keyword evidence="9 22" id="KW-0732">Signal</keyword>
<evidence type="ECO:0000259" key="23">
    <source>
        <dbReference type="PROSITE" id="PS50287"/>
    </source>
</evidence>
<feature type="domain" description="SRCR" evidence="23">
    <location>
        <begin position="167"/>
        <end position="246"/>
    </location>
</feature>
<dbReference type="Pfam" id="PF00530">
    <property type="entry name" value="SRCR"/>
    <property type="match status" value="2"/>
</dbReference>
<dbReference type="OMA" id="MALSHCR"/>
<keyword evidence="13" id="KW-0560">Oxidoreductase</keyword>
<dbReference type="EC" id="1.4.3.13" evidence="18"/>
<comment type="catalytic activity">
    <reaction evidence="19">
        <text>L-lysyl-[protein] + O2 + H2O = (S)-2-amino-6-oxohexanoyl-[protein] + H2O2 + NH4(+)</text>
        <dbReference type="Rhea" id="RHEA:24544"/>
        <dbReference type="Rhea" id="RHEA-COMP:9752"/>
        <dbReference type="Rhea" id="RHEA-COMP:12448"/>
        <dbReference type="ChEBI" id="CHEBI:15377"/>
        <dbReference type="ChEBI" id="CHEBI:15379"/>
        <dbReference type="ChEBI" id="CHEBI:16240"/>
        <dbReference type="ChEBI" id="CHEBI:28938"/>
        <dbReference type="ChEBI" id="CHEBI:29969"/>
        <dbReference type="ChEBI" id="CHEBI:131803"/>
        <dbReference type="EC" id="1.4.3.13"/>
    </reaction>
</comment>
<feature type="domain" description="SRCR" evidence="23">
    <location>
        <begin position="283"/>
        <end position="395"/>
    </location>
</feature>
<keyword evidence="7" id="KW-0812">Transmembrane</keyword>
<dbReference type="EMBL" id="VCGU01000004">
    <property type="protein sequence ID" value="TRY76613.1"/>
    <property type="molecule type" value="Genomic_DNA"/>
</dbReference>
<dbReference type="GO" id="GO:0004720">
    <property type="term" value="F:protein-lysine 6-oxidase activity"/>
    <property type="evidence" value="ECO:0007669"/>
    <property type="project" value="UniProtKB-EC"/>
</dbReference>
<feature type="disulfide bond" evidence="20">
    <location>
        <begin position="236"/>
        <end position="246"/>
    </location>
</feature>
<evidence type="ECO:0000256" key="10">
    <source>
        <dbReference type="ARBA" id="ARBA00022737"/>
    </source>
</evidence>
<keyword evidence="5" id="KW-0886">LTQ</keyword>
<dbReference type="PANTHER" id="PTHR45817">
    <property type="entry name" value="LYSYL OXIDASE-LIKE-RELATED"/>
    <property type="match status" value="1"/>
</dbReference>
<evidence type="ECO:0000256" key="2">
    <source>
        <dbReference type="ARBA" id="ARBA00004167"/>
    </source>
</evidence>
<protein>
    <recommendedName>
        <fullName evidence="18">protein-lysine 6-oxidase</fullName>
        <ecNumber evidence="18">1.4.3.13</ecNumber>
    </recommendedName>
</protein>
<keyword evidence="14" id="KW-0186">Copper</keyword>
<evidence type="ECO:0000256" key="17">
    <source>
        <dbReference type="ARBA" id="ARBA00023180"/>
    </source>
</evidence>
<dbReference type="InterPro" id="IPR019828">
    <property type="entry name" value="Lysyl_oxidase_CS"/>
</dbReference>
<evidence type="ECO:0000256" key="13">
    <source>
        <dbReference type="ARBA" id="ARBA00023002"/>
    </source>
</evidence>
<dbReference type="AlphaFoldDB" id="A0A553PG19"/>
<evidence type="ECO:0000256" key="15">
    <source>
        <dbReference type="ARBA" id="ARBA00023136"/>
    </source>
</evidence>
<evidence type="ECO:0000256" key="14">
    <source>
        <dbReference type="ARBA" id="ARBA00023008"/>
    </source>
</evidence>
<feature type="compositionally biased region" description="Pro residues" evidence="21">
    <location>
        <begin position="255"/>
        <end position="271"/>
    </location>
</feature>
<evidence type="ECO:0000256" key="4">
    <source>
        <dbReference type="ARBA" id="ARBA00007492"/>
    </source>
</evidence>
<feature type="signal peptide" evidence="22">
    <location>
        <begin position="1"/>
        <end position="27"/>
    </location>
</feature>
<keyword evidence="25" id="KW-1185">Reference proteome</keyword>
<proteinExistence type="inferred from homology"/>
<accession>A0A553PG19</accession>
<comment type="similarity">
    <text evidence="4">Belongs to the lysyl oxidase family.</text>
</comment>
<dbReference type="PANTHER" id="PTHR45817:SF4">
    <property type="entry name" value="LYSYL OXIDASE-LIKE-RELATED"/>
    <property type="match status" value="1"/>
</dbReference>
<name>A0A553PG19_TIGCA</name>
<comment type="cofactor">
    <cofactor evidence="1">
        <name>Cu cation</name>
        <dbReference type="ChEBI" id="CHEBI:23378"/>
    </cofactor>
</comment>
<evidence type="ECO:0000256" key="6">
    <source>
        <dbReference type="ARBA" id="ARBA00022525"/>
    </source>
</evidence>
<dbReference type="FunFam" id="3.10.250.10:FF:000001">
    <property type="entry name" value="Lysyl oxidase 4 isoform X1"/>
    <property type="match status" value="1"/>
</dbReference>
<dbReference type="InterPro" id="IPR001695">
    <property type="entry name" value="Lysyl_oxidase"/>
</dbReference>
<reference evidence="24 25" key="1">
    <citation type="journal article" date="2018" name="Nat. Ecol. Evol.">
        <title>Genomic signatures of mitonuclear coevolution across populations of Tigriopus californicus.</title>
        <authorList>
            <person name="Barreto F.S."/>
            <person name="Watson E.T."/>
            <person name="Lima T.G."/>
            <person name="Willett C.S."/>
            <person name="Edmands S."/>
            <person name="Li W."/>
            <person name="Burton R.S."/>
        </authorList>
    </citation>
    <scope>NUCLEOTIDE SEQUENCE [LARGE SCALE GENOMIC DNA]</scope>
    <source>
        <strain evidence="24 25">San Diego</strain>
    </source>
</reference>
<evidence type="ECO:0000256" key="8">
    <source>
        <dbReference type="ARBA" id="ARBA00022723"/>
    </source>
</evidence>
<dbReference type="PRINTS" id="PR00258">
    <property type="entry name" value="SPERACTRCPTR"/>
</dbReference>
<gene>
    <name evidence="24" type="ORF">TCAL_13989</name>
</gene>
<comment type="caution">
    <text evidence="20">Lacks conserved residue(s) required for the propagation of feature annotation.</text>
</comment>
<evidence type="ECO:0000256" key="22">
    <source>
        <dbReference type="SAM" id="SignalP"/>
    </source>
</evidence>
<dbReference type="GO" id="GO:0016020">
    <property type="term" value="C:membrane"/>
    <property type="evidence" value="ECO:0007669"/>
    <property type="project" value="UniProtKB-SubCell"/>
</dbReference>
<feature type="region of interest" description="Disordered" evidence="21">
    <location>
        <begin position="254"/>
        <end position="274"/>
    </location>
</feature>
<organism evidence="24 25">
    <name type="scientific">Tigriopus californicus</name>
    <name type="common">Marine copepod</name>
    <dbReference type="NCBI Taxonomy" id="6832"/>
    <lineage>
        <taxon>Eukaryota</taxon>
        <taxon>Metazoa</taxon>
        <taxon>Ecdysozoa</taxon>
        <taxon>Arthropoda</taxon>
        <taxon>Crustacea</taxon>
        <taxon>Multicrustacea</taxon>
        <taxon>Hexanauplia</taxon>
        <taxon>Copepoda</taxon>
        <taxon>Harpacticoida</taxon>
        <taxon>Harpacticidae</taxon>
        <taxon>Tigriopus</taxon>
    </lineage>
</organism>
<evidence type="ECO:0000256" key="5">
    <source>
        <dbReference type="ARBA" id="ARBA00022477"/>
    </source>
</evidence>
<keyword evidence="15" id="KW-0472">Membrane</keyword>
<dbReference type="FunFam" id="3.10.250.10:FF:000016">
    <property type="entry name" value="Scavenger receptor cysteine-rich protein type 12"/>
    <property type="match status" value="1"/>
</dbReference>
<feature type="disulfide bond" evidence="20">
    <location>
        <begin position="363"/>
        <end position="373"/>
    </location>
</feature>
<keyword evidence="6" id="KW-0964">Secreted</keyword>
<dbReference type="SMART" id="SM00202">
    <property type="entry name" value="SR"/>
    <property type="match status" value="2"/>
</dbReference>
<keyword evidence="10" id="KW-0677">Repeat</keyword>
<feature type="chain" id="PRO_5021743847" description="protein-lysine 6-oxidase" evidence="22">
    <location>
        <begin position="28"/>
        <end position="500"/>
    </location>
</feature>
<evidence type="ECO:0000256" key="12">
    <source>
        <dbReference type="ARBA" id="ARBA00022989"/>
    </source>
</evidence>
<keyword evidence="12" id="KW-1133">Transmembrane helix</keyword>
<evidence type="ECO:0000256" key="20">
    <source>
        <dbReference type="PROSITE-ProRule" id="PRU00196"/>
    </source>
</evidence>
<dbReference type="InterPro" id="IPR050912">
    <property type="entry name" value="LOX-like_protein"/>
</dbReference>
<evidence type="ECO:0000256" key="16">
    <source>
        <dbReference type="ARBA" id="ARBA00023157"/>
    </source>
</evidence>
<evidence type="ECO:0000313" key="25">
    <source>
        <dbReference type="Proteomes" id="UP000318571"/>
    </source>
</evidence>
<evidence type="ECO:0000256" key="19">
    <source>
        <dbReference type="ARBA" id="ARBA00047861"/>
    </source>
</evidence>
<dbReference type="SUPFAM" id="SSF56487">
    <property type="entry name" value="SRCR-like"/>
    <property type="match status" value="2"/>
</dbReference>
<keyword evidence="16 20" id="KW-1015">Disulfide bond</keyword>